<evidence type="ECO:0000256" key="2">
    <source>
        <dbReference type="SAM" id="Phobius"/>
    </source>
</evidence>
<reference evidence="4 5" key="1">
    <citation type="submission" date="2020-11" db="EMBL/GenBank/DDBJ databases">
        <authorList>
            <person name="Peeters C."/>
        </authorList>
    </citation>
    <scope>NUCLEOTIDE SEQUENCE [LARGE SCALE GENOMIC DNA]</scope>
    <source>
        <strain evidence="4 5">LMG 7974</strain>
    </source>
</reference>
<organism evidence="4 5">
    <name type="scientific">Campylobacter majalis</name>
    <dbReference type="NCBI Taxonomy" id="2790656"/>
    <lineage>
        <taxon>Bacteria</taxon>
        <taxon>Pseudomonadati</taxon>
        <taxon>Campylobacterota</taxon>
        <taxon>Epsilonproteobacteria</taxon>
        <taxon>Campylobacterales</taxon>
        <taxon>Campylobacteraceae</taxon>
        <taxon>Campylobacter</taxon>
    </lineage>
</organism>
<dbReference type="RefSeq" id="WP_229933269.1">
    <property type="nucleotide sequence ID" value="NZ_CAJHOF010000015.1"/>
</dbReference>
<evidence type="ECO:0000313" key="5">
    <source>
        <dbReference type="Proteomes" id="UP000789803"/>
    </source>
</evidence>
<feature type="domain" description="SPOR" evidence="3">
    <location>
        <begin position="205"/>
        <end position="252"/>
    </location>
</feature>
<dbReference type="EMBL" id="CAJHOF010000015">
    <property type="protein sequence ID" value="CAD7289366.1"/>
    <property type="molecule type" value="Genomic_DNA"/>
</dbReference>
<keyword evidence="2" id="KW-1133">Transmembrane helix</keyword>
<dbReference type="InterPro" id="IPR036680">
    <property type="entry name" value="SPOR-like_sf"/>
</dbReference>
<feature type="region of interest" description="Disordered" evidence="1">
    <location>
        <begin position="141"/>
        <end position="214"/>
    </location>
</feature>
<evidence type="ECO:0000259" key="3">
    <source>
        <dbReference type="Pfam" id="PF05036"/>
    </source>
</evidence>
<dbReference type="SUPFAM" id="SSF110997">
    <property type="entry name" value="Sporulation related repeat"/>
    <property type="match status" value="1"/>
</dbReference>
<evidence type="ECO:0000256" key="1">
    <source>
        <dbReference type="SAM" id="MobiDB-lite"/>
    </source>
</evidence>
<feature type="compositionally biased region" description="Polar residues" evidence="1">
    <location>
        <begin position="194"/>
        <end position="214"/>
    </location>
</feature>
<evidence type="ECO:0000313" key="4">
    <source>
        <dbReference type="EMBL" id="CAD7289366.1"/>
    </source>
</evidence>
<keyword evidence="2" id="KW-0812">Transmembrane</keyword>
<feature type="compositionally biased region" description="Basic and acidic residues" evidence="1">
    <location>
        <begin position="147"/>
        <end position="156"/>
    </location>
</feature>
<dbReference type="InterPro" id="IPR007730">
    <property type="entry name" value="SPOR-like_dom"/>
</dbReference>
<sequence>MQTQNELKDILLDKEDDIKSAKIKKLLVTIAAFSILFLVVIAAMKILNTDDNVANNDIDSRLILPPIPETSDQNSIAPIVKDEKRQSDQLFEQVPIIPEEKAQDDFEEMVKKLKNKETPKPDAKEETKPIVVEKQTVQQENIAQASKEQEVKKSEIKQQVAPKSEAPKQIQTTQAQKPDTKSTQNKTETKPAVATQSGTNATPGTYVQVSSTSKLDPNSTELKKILSKGYTYKTLKVGNTYKILIGPFDNSKLQSELLNIRKEIRSDAFVYRVK</sequence>
<comment type="caution">
    <text evidence="4">The sequence shown here is derived from an EMBL/GenBank/DDBJ whole genome shotgun (WGS) entry which is preliminary data.</text>
</comment>
<dbReference type="Proteomes" id="UP000789803">
    <property type="component" value="Unassembled WGS sequence"/>
</dbReference>
<proteinExistence type="predicted"/>
<feature type="compositionally biased region" description="Polar residues" evidence="1">
    <location>
        <begin position="169"/>
        <end position="186"/>
    </location>
</feature>
<accession>A0ABN7KA93</accession>
<protein>
    <recommendedName>
        <fullName evidence="3">SPOR domain-containing protein</fullName>
    </recommendedName>
</protein>
<feature type="transmembrane region" description="Helical" evidence="2">
    <location>
        <begin position="26"/>
        <end position="47"/>
    </location>
</feature>
<gene>
    <name evidence="4" type="ORF">LMG7974_01485</name>
</gene>
<dbReference type="Pfam" id="PF05036">
    <property type="entry name" value="SPOR"/>
    <property type="match status" value="1"/>
</dbReference>
<keyword evidence="5" id="KW-1185">Reference proteome</keyword>
<name>A0ABN7KA93_9BACT</name>
<keyword evidence="2" id="KW-0472">Membrane</keyword>